<dbReference type="Pfam" id="PF20271">
    <property type="entry name" value="CATASP"/>
    <property type="match status" value="1"/>
</dbReference>
<feature type="domain" description="CATRA-Associated Small Protein" evidence="1">
    <location>
        <begin position="11"/>
        <end position="94"/>
    </location>
</feature>
<dbReference type="EMBL" id="JBIRWM010000005">
    <property type="protein sequence ID" value="MFI2156523.1"/>
    <property type="molecule type" value="Genomic_DNA"/>
</dbReference>
<dbReference type="Proteomes" id="UP001611397">
    <property type="component" value="Unassembled WGS sequence"/>
</dbReference>
<accession>A0ABW7V543</accession>
<proteinExistence type="predicted"/>
<evidence type="ECO:0000259" key="1">
    <source>
        <dbReference type="Pfam" id="PF20271"/>
    </source>
</evidence>
<organism evidence="2 3">
    <name type="scientific">Streptomyces olivaceoviridis</name>
    <name type="common">Streptomyces corchorusii</name>
    <dbReference type="NCBI Taxonomy" id="1921"/>
    <lineage>
        <taxon>Bacteria</taxon>
        <taxon>Bacillati</taxon>
        <taxon>Actinomycetota</taxon>
        <taxon>Actinomycetes</taxon>
        <taxon>Kitasatosporales</taxon>
        <taxon>Streptomycetaceae</taxon>
        <taxon>Streptomyces</taxon>
    </lineage>
</organism>
<reference evidence="2 3" key="1">
    <citation type="submission" date="2024-10" db="EMBL/GenBank/DDBJ databases">
        <title>The Natural Products Discovery Center: Release of the First 8490 Sequenced Strains for Exploring Actinobacteria Biosynthetic Diversity.</title>
        <authorList>
            <person name="Kalkreuter E."/>
            <person name="Kautsar S.A."/>
            <person name="Yang D."/>
            <person name="Bader C.D."/>
            <person name="Teijaro C.N."/>
            <person name="Fluegel L."/>
            <person name="Davis C.M."/>
            <person name="Simpson J.R."/>
            <person name="Lauterbach L."/>
            <person name="Steele A.D."/>
            <person name="Gui C."/>
            <person name="Meng S."/>
            <person name="Li G."/>
            <person name="Viehrig K."/>
            <person name="Ye F."/>
            <person name="Su P."/>
            <person name="Kiefer A.F."/>
            <person name="Nichols A."/>
            <person name="Cepeda A.J."/>
            <person name="Yan W."/>
            <person name="Fan B."/>
            <person name="Jiang Y."/>
            <person name="Adhikari A."/>
            <person name="Zheng C.-J."/>
            <person name="Schuster L."/>
            <person name="Cowan T.M."/>
            <person name="Smanski M.J."/>
            <person name="Chevrette M.G."/>
            <person name="De Carvalho L.P.S."/>
            <person name="Shen B."/>
        </authorList>
    </citation>
    <scope>NUCLEOTIDE SEQUENCE [LARGE SCALE GENOMIC DNA]</scope>
    <source>
        <strain evidence="2 3">NPDC020295</strain>
    </source>
</reference>
<comment type="caution">
    <text evidence="2">The sequence shown here is derived from an EMBL/GenBank/DDBJ whole genome shotgun (WGS) entry which is preliminary data.</text>
</comment>
<gene>
    <name evidence="2" type="ORF">ACH49L_12630</name>
</gene>
<dbReference type="RefSeq" id="WP_244218338.1">
    <property type="nucleotide sequence ID" value="NZ_JBHYPK010000021.1"/>
</dbReference>
<name>A0ABW7V543_STROI</name>
<keyword evidence="3" id="KW-1185">Reference proteome</keyword>
<protein>
    <submittedName>
        <fullName evidence="2">CATRA system-associated protein</fullName>
    </submittedName>
</protein>
<evidence type="ECO:0000313" key="3">
    <source>
        <dbReference type="Proteomes" id="UP001611397"/>
    </source>
</evidence>
<dbReference type="InterPro" id="IPR046924">
    <property type="entry name" value="CATASP"/>
</dbReference>
<evidence type="ECO:0000313" key="2">
    <source>
        <dbReference type="EMBL" id="MFI2156523.1"/>
    </source>
</evidence>
<sequence length="108" mass="12129">MRAELSDLQDEAREILGSVTRVLLTPADWQEVEMSLATMAKALDRGDPETFRRELYRVEDLIPVERGPRALPGTTSAPEPVLERHAVLVERIGAEDTSADRTEEQDDQ</sequence>